<accession>B7IQ64</accession>
<dbReference type="Proteomes" id="UP000006744">
    <property type="component" value="Chromosome"/>
</dbReference>
<reference evidence="1 2" key="1">
    <citation type="submission" date="2008-10" db="EMBL/GenBank/DDBJ databases">
        <title>Genome sequence of Bacillus cereus G9842.</title>
        <authorList>
            <person name="Dodson R.J."/>
            <person name="Durkin A.S."/>
            <person name="Rosovitz M.J."/>
            <person name="Rasko D.A."/>
            <person name="Hoffmaster A."/>
            <person name="Ravel J."/>
            <person name="Sutton G."/>
        </authorList>
    </citation>
    <scope>NUCLEOTIDE SEQUENCE [LARGE SCALE GENOMIC DNA]</scope>
    <source>
        <strain evidence="1 2">G9842</strain>
    </source>
</reference>
<evidence type="ECO:0000313" key="1">
    <source>
        <dbReference type="EMBL" id="ACK98010.1"/>
    </source>
</evidence>
<dbReference type="HOGENOM" id="CLU_3196443_0_0_9"/>
<dbReference type="EMBL" id="CP001186">
    <property type="protein sequence ID" value="ACK98010.1"/>
    <property type="molecule type" value="Genomic_DNA"/>
</dbReference>
<dbReference type="AlphaFoldDB" id="B7IQ64"/>
<protein>
    <submittedName>
        <fullName evidence="1">Uncharacterized protein</fullName>
    </submittedName>
</protein>
<dbReference type="KEGG" id="bcg:BCG9842_B3678"/>
<organism evidence="1 2">
    <name type="scientific">Bacillus cereus (strain G9842)</name>
    <dbReference type="NCBI Taxonomy" id="405531"/>
    <lineage>
        <taxon>Bacteria</taxon>
        <taxon>Bacillati</taxon>
        <taxon>Bacillota</taxon>
        <taxon>Bacilli</taxon>
        <taxon>Bacillales</taxon>
        <taxon>Bacillaceae</taxon>
        <taxon>Bacillus</taxon>
        <taxon>Bacillus cereus group</taxon>
    </lineage>
</organism>
<gene>
    <name evidence="1" type="ordered locus">BCG9842_B3678</name>
</gene>
<name>B7IQ64_BACC2</name>
<evidence type="ECO:0000313" key="2">
    <source>
        <dbReference type="Proteomes" id="UP000006744"/>
    </source>
</evidence>
<proteinExistence type="predicted"/>
<sequence length="45" mass="5467">MYSIQLRILHTRPVLYLFKNLIGKLFKNIKNKTAYLTKFSQFVYI</sequence>